<sequence>MVEPWSLHRLATVAAETEERLCSYADMGLLHRRPDGDFEPDSLQRLRLIQFAQARGVGAHQLAAAADGGDLLGIFEELAPPSGAAANLTDIAGELGLGDDVLGDLRELLECNEIGATTESDVAVLRMVARAVGLGLPRDALMQLVRVFTDAMGRLADAEVRTFHNYVHERFRAQGLVGRELLEASMDIGKPLLDLMEPAVVHFHRRAYHQANREHLLRHLAEETSPPFTAPGEEHATVVFVDLASFTPLTAAMGDHAAADVLHRFSLTVRTRATRHRGRVLKQIGDAFMLMFTQPADAIEFGLAMIGFVDAEPQFPALHIGAHHGTVLYREGDYVGATINLAARVASASAAGQFLITQDLRPAAEECADADITALPPRRLKGIAESVRLIEIRPRGPENSHRDTDPVCGMRLHPYDVATRSTWQGRTFVFCSQTCADAFDDDPGRFVATARQPPQHGIES</sequence>
<keyword evidence="4" id="KW-1185">Reference proteome</keyword>
<dbReference type="SUPFAM" id="SSF55073">
    <property type="entry name" value="Nucleotide cyclase"/>
    <property type="match status" value="1"/>
</dbReference>
<gene>
    <name evidence="3" type="ORF">LAUMK13_03199</name>
</gene>
<dbReference type="GO" id="GO:0016491">
    <property type="term" value="F:oxidoreductase activity"/>
    <property type="evidence" value="ECO:0007669"/>
    <property type="project" value="InterPro"/>
</dbReference>
<organism evidence="3 4">
    <name type="scientific">Mycobacterium innocens</name>
    <dbReference type="NCBI Taxonomy" id="2341083"/>
    <lineage>
        <taxon>Bacteria</taxon>
        <taxon>Bacillati</taxon>
        <taxon>Actinomycetota</taxon>
        <taxon>Actinomycetes</taxon>
        <taxon>Mycobacteriales</taxon>
        <taxon>Mycobacteriaceae</taxon>
        <taxon>Mycobacterium</taxon>
    </lineage>
</organism>
<dbReference type="EMBL" id="UPHQ01000165">
    <property type="protein sequence ID" value="VBA40719.1"/>
    <property type="molecule type" value="Genomic_DNA"/>
</dbReference>
<dbReference type="GO" id="GO:0035556">
    <property type="term" value="P:intracellular signal transduction"/>
    <property type="evidence" value="ECO:0007669"/>
    <property type="project" value="InterPro"/>
</dbReference>
<evidence type="ECO:0000313" key="3">
    <source>
        <dbReference type="EMBL" id="VBA40719.1"/>
    </source>
</evidence>
<reference evidence="3 4" key="1">
    <citation type="submission" date="2018-09" db="EMBL/GenBank/DDBJ databases">
        <authorList>
            <person name="Tagini F."/>
        </authorList>
    </citation>
    <scope>NUCLEOTIDE SEQUENCE [LARGE SCALE GENOMIC DNA]</scope>
    <source>
        <strain evidence="3 4">MK13</strain>
    </source>
</reference>
<evidence type="ECO:0000313" key="4">
    <source>
        <dbReference type="Proteomes" id="UP000267289"/>
    </source>
</evidence>
<dbReference type="Pfam" id="PF04945">
    <property type="entry name" value="YHS"/>
    <property type="match status" value="1"/>
</dbReference>
<dbReference type="RefSeq" id="WP_099193589.1">
    <property type="nucleotide sequence ID" value="NZ_UPHQ01000165.1"/>
</dbReference>
<protein>
    <submittedName>
        <fullName evidence="3">pH-sensitive adenylate cyclase</fullName>
        <ecNumber evidence="3">4.6.1.1</ecNumber>
    </submittedName>
</protein>
<dbReference type="SUPFAM" id="SSF47240">
    <property type="entry name" value="Ferritin-like"/>
    <property type="match status" value="1"/>
</dbReference>
<evidence type="ECO:0000259" key="2">
    <source>
        <dbReference type="PROSITE" id="PS50125"/>
    </source>
</evidence>
<evidence type="ECO:0000256" key="1">
    <source>
        <dbReference type="ARBA" id="ARBA00005381"/>
    </source>
</evidence>
<dbReference type="PROSITE" id="PS50125">
    <property type="entry name" value="GUANYLATE_CYCLASE_2"/>
    <property type="match status" value="1"/>
</dbReference>
<dbReference type="SMART" id="SM00746">
    <property type="entry name" value="TRASH"/>
    <property type="match status" value="1"/>
</dbReference>
<dbReference type="Proteomes" id="UP000267289">
    <property type="component" value="Unassembled WGS sequence"/>
</dbReference>
<dbReference type="AlphaFoldDB" id="A0A498Q6W3"/>
<dbReference type="InterPro" id="IPR012348">
    <property type="entry name" value="RNR-like"/>
</dbReference>
<dbReference type="InterPro" id="IPR007029">
    <property type="entry name" value="YHS_dom"/>
</dbReference>
<dbReference type="Gene3D" id="3.30.70.1230">
    <property type="entry name" value="Nucleotide cyclase"/>
    <property type="match status" value="1"/>
</dbReference>
<dbReference type="GO" id="GO:0009190">
    <property type="term" value="P:cyclic nucleotide biosynthetic process"/>
    <property type="evidence" value="ECO:0007669"/>
    <property type="project" value="InterPro"/>
</dbReference>
<dbReference type="GO" id="GO:0004016">
    <property type="term" value="F:adenylate cyclase activity"/>
    <property type="evidence" value="ECO:0007669"/>
    <property type="project" value="UniProtKB-EC"/>
</dbReference>
<dbReference type="InterPro" id="IPR011017">
    <property type="entry name" value="TRASH_dom"/>
</dbReference>
<proteinExistence type="inferred from homology"/>
<dbReference type="EC" id="4.6.1.1" evidence="3"/>
<dbReference type="InterPro" id="IPR050697">
    <property type="entry name" value="Adenylyl/Guanylyl_Cyclase_3/4"/>
</dbReference>
<dbReference type="OrthoDB" id="310836at2"/>
<comment type="similarity">
    <text evidence="1">Belongs to the adenylyl cyclase class-3 family.</text>
</comment>
<dbReference type="PANTHER" id="PTHR43081">
    <property type="entry name" value="ADENYLATE CYCLASE, TERMINAL-DIFFERENTIATION SPECIFIC-RELATED"/>
    <property type="match status" value="1"/>
</dbReference>
<dbReference type="CDD" id="cd07302">
    <property type="entry name" value="CHD"/>
    <property type="match status" value="1"/>
</dbReference>
<dbReference type="InterPro" id="IPR001054">
    <property type="entry name" value="A/G_cyclase"/>
</dbReference>
<dbReference type="PANTHER" id="PTHR43081:SF1">
    <property type="entry name" value="ADENYLATE CYCLASE, TERMINAL-DIFFERENTIATION SPECIFIC"/>
    <property type="match status" value="1"/>
</dbReference>
<dbReference type="Pfam" id="PF00211">
    <property type="entry name" value="Guanylate_cyc"/>
    <property type="match status" value="1"/>
</dbReference>
<dbReference type="SMART" id="SM00044">
    <property type="entry name" value="CYCc"/>
    <property type="match status" value="1"/>
</dbReference>
<dbReference type="InterPro" id="IPR029787">
    <property type="entry name" value="Nucleotide_cyclase"/>
</dbReference>
<dbReference type="InterPro" id="IPR009078">
    <property type="entry name" value="Ferritin-like_SF"/>
</dbReference>
<dbReference type="Gene3D" id="1.10.620.20">
    <property type="entry name" value="Ribonucleotide Reductase, subunit A"/>
    <property type="match status" value="1"/>
</dbReference>
<keyword evidence="3" id="KW-0456">Lyase</keyword>
<accession>A0A498Q6W3</accession>
<feature type="domain" description="Guanylate cyclase" evidence="2">
    <location>
        <begin position="237"/>
        <end position="346"/>
    </location>
</feature>
<name>A0A498Q6W3_9MYCO</name>